<gene>
    <name evidence="1" type="ORF">OXX778_LOCUS14041</name>
</gene>
<sequence>MVNIFHYHTFVHTDHLPLTWILTKRNVHPRLEIWLLRVSIYDFEFEYIPGEENIVAEENIYSLSEKFGPIDYVVVLSKTSLEQEDYVEFLAFDNPKIHKEFVEVFNKPLQFLNRSMLFEVNQKPTNVHQQILNRNRFMENLKKFNRLKRYFDEQSESTEPKLRKPL</sequence>
<accession>A0A814D9Q9</accession>
<reference evidence="1" key="1">
    <citation type="submission" date="2021-02" db="EMBL/GenBank/DDBJ databases">
        <authorList>
            <person name="Nowell W R."/>
        </authorList>
    </citation>
    <scope>NUCLEOTIDE SEQUENCE</scope>
    <source>
        <strain evidence="1">Ploen Becks lab</strain>
    </source>
</reference>
<proteinExistence type="predicted"/>
<protein>
    <submittedName>
        <fullName evidence="1">Uncharacterized protein</fullName>
    </submittedName>
</protein>
<keyword evidence="2" id="KW-1185">Reference proteome</keyword>
<dbReference type="EMBL" id="CAJNOC010002813">
    <property type="protein sequence ID" value="CAF0952902.1"/>
    <property type="molecule type" value="Genomic_DNA"/>
</dbReference>
<dbReference type="Proteomes" id="UP000663879">
    <property type="component" value="Unassembled WGS sequence"/>
</dbReference>
<dbReference type="SUPFAM" id="SSF56672">
    <property type="entry name" value="DNA/RNA polymerases"/>
    <property type="match status" value="1"/>
</dbReference>
<name>A0A814D9Q9_9BILA</name>
<dbReference type="OrthoDB" id="4369127at2759"/>
<organism evidence="1 2">
    <name type="scientific">Brachionus calyciflorus</name>
    <dbReference type="NCBI Taxonomy" id="104777"/>
    <lineage>
        <taxon>Eukaryota</taxon>
        <taxon>Metazoa</taxon>
        <taxon>Spiralia</taxon>
        <taxon>Gnathifera</taxon>
        <taxon>Rotifera</taxon>
        <taxon>Eurotatoria</taxon>
        <taxon>Monogononta</taxon>
        <taxon>Pseudotrocha</taxon>
        <taxon>Ploima</taxon>
        <taxon>Brachionidae</taxon>
        <taxon>Brachionus</taxon>
    </lineage>
</organism>
<dbReference type="InterPro" id="IPR043502">
    <property type="entry name" value="DNA/RNA_pol_sf"/>
</dbReference>
<comment type="caution">
    <text evidence="1">The sequence shown here is derived from an EMBL/GenBank/DDBJ whole genome shotgun (WGS) entry which is preliminary data.</text>
</comment>
<evidence type="ECO:0000313" key="2">
    <source>
        <dbReference type="Proteomes" id="UP000663879"/>
    </source>
</evidence>
<evidence type="ECO:0000313" key="1">
    <source>
        <dbReference type="EMBL" id="CAF0952902.1"/>
    </source>
</evidence>
<dbReference type="AlphaFoldDB" id="A0A814D9Q9"/>